<dbReference type="Pfam" id="PF13380">
    <property type="entry name" value="CoA_binding_2"/>
    <property type="match status" value="1"/>
</dbReference>
<accession>A0A0R2U365</accession>
<dbReference type="AlphaFoldDB" id="A0A0R2U365"/>
<dbReference type="EMBL" id="LICA01000197">
    <property type="protein sequence ID" value="KRO93905.1"/>
    <property type="molecule type" value="Genomic_DNA"/>
</dbReference>
<protein>
    <submittedName>
        <fullName evidence="2">CoA-binding protein</fullName>
    </submittedName>
</protein>
<dbReference type="PANTHER" id="PTHR33303">
    <property type="entry name" value="CYTOPLASMIC PROTEIN-RELATED"/>
    <property type="match status" value="1"/>
</dbReference>
<dbReference type="PANTHER" id="PTHR33303:SF2">
    <property type="entry name" value="COA-BINDING DOMAIN-CONTAINING PROTEIN"/>
    <property type="match status" value="1"/>
</dbReference>
<proteinExistence type="predicted"/>
<dbReference type="Gene3D" id="3.40.50.720">
    <property type="entry name" value="NAD(P)-binding Rossmann-like Domain"/>
    <property type="match status" value="1"/>
</dbReference>
<reference evidence="2 3" key="1">
    <citation type="submission" date="2015-10" db="EMBL/GenBank/DDBJ databases">
        <title>Metagenome-Assembled Genomes uncover a global brackish microbiome.</title>
        <authorList>
            <person name="Hugerth L.W."/>
            <person name="Larsson J."/>
            <person name="Alneberg J."/>
            <person name="Lindh M.V."/>
            <person name="Legrand C."/>
            <person name="Pinhassi J."/>
            <person name="Andersson A.F."/>
        </authorList>
    </citation>
    <scope>NUCLEOTIDE SEQUENCE [LARGE SCALE GENOMIC DNA]</scope>
    <source>
        <strain evidence="2">BACL26 MAG-121220-bin70</strain>
    </source>
</reference>
<organism evidence="2 3">
    <name type="scientific">SAR92 bacterium BACL26 MAG-121220-bin70</name>
    <dbReference type="NCBI Taxonomy" id="1655626"/>
    <lineage>
        <taxon>Bacteria</taxon>
        <taxon>Pseudomonadati</taxon>
        <taxon>Pseudomonadota</taxon>
        <taxon>Gammaproteobacteria</taxon>
        <taxon>Cellvibrionales</taxon>
        <taxon>Porticoccaceae</taxon>
        <taxon>SAR92 clade</taxon>
    </lineage>
</organism>
<sequence length="145" mass="16029">MNHDQYPEAYLKQILTDVKTIALVGASAKPARDSYQTMVALLEAGYEVYPVNPFEAGNSILGQRCYAALTDIPHSIDMVDIFRSSDAALAITEDAIAIGAKVVWMQLEVINVEARDKAVKVGLKVVMNRCPKLELEKPYWTNVLS</sequence>
<dbReference type="InterPro" id="IPR003781">
    <property type="entry name" value="CoA-bd"/>
</dbReference>
<dbReference type="SUPFAM" id="SSF51735">
    <property type="entry name" value="NAD(P)-binding Rossmann-fold domains"/>
    <property type="match status" value="1"/>
</dbReference>
<evidence type="ECO:0000313" key="3">
    <source>
        <dbReference type="Proteomes" id="UP000051213"/>
    </source>
</evidence>
<dbReference type="SMART" id="SM00881">
    <property type="entry name" value="CoA_binding"/>
    <property type="match status" value="1"/>
</dbReference>
<dbReference type="InterPro" id="IPR036291">
    <property type="entry name" value="NAD(P)-bd_dom_sf"/>
</dbReference>
<gene>
    <name evidence="2" type="ORF">ABS24_09745</name>
</gene>
<evidence type="ECO:0000313" key="2">
    <source>
        <dbReference type="EMBL" id="KRO93905.1"/>
    </source>
</evidence>
<dbReference type="Proteomes" id="UP000051213">
    <property type="component" value="Unassembled WGS sequence"/>
</dbReference>
<evidence type="ECO:0000259" key="1">
    <source>
        <dbReference type="SMART" id="SM00881"/>
    </source>
</evidence>
<feature type="domain" description="CoA-binding" evidence="1">
    <location>
        <begin position="15"/>
        <end position="109"/>
    </location>
</feature>
<name>A0A0R2U365_9GAMM</name>
<comment type="caution">
    <text evidence="2">The sequence shown here is derived from an EMBL/GenBank/DDBJ whole genome shotgun (WGS) entry which is preliminary data.</text>
</comment>